<dbReference type="EMBL" id="LR796208">
    <property type="protein sequence ID" value="CAB4127119.1"/>
    <property type="molecule type" value="Genomic_DNA"/>
</dbReference>
<accession>A0A6J5L5D5</accession>
<evidence type="ECO:0000313" key="1">
    <source>
        <dbReference type="EMBL" id="CAB4127119.1"/>
    </source>
</evidence>
<protein>
    <submittedName>
        <fullName evidence="1">Tail completion and sheath stabilizer protein</fullName>
    </submittedName>
</protein>
<reference evidence="1" key="1">
    <citation type="submission" date="2020-04" db="EMBL/GenBank/DDBJ databases">
        <authorList>
            <person name="Chiriac C."/>
            <person name="Salcher M."/>
            <person name="Ghai R."/>
            <person name="Kavagutti S V."/>
        </authorList>
    </citation>
    <scope>NUCLEOTIDE SEQUENCE</scope>
</reference>
<sequence length="177" mass="20015">MHALNLTCPFPTNINPLSSNGFNFSIQKIPEVSFFCQEVNLPDMSIQTEDISTPLSIMPFAGDIINFGDLQIQFLIDEDMKNYTALYNWMVGLGFPADHQQYSDFINSQNVGYTRNSKEFSDATLQILGSNLQPVKSVRFVDIIPINLSTLTFQSTNTDVQYIVGTASFKINRYEFI</sequence>
<proteinExistence type="predicted"/>
<organism evidence="1">
    <name type="scientific">uncultured Caudovirales phage</name>
    <dbReference type="NCBI Taxonomy" id="2100421"/>
    <lineage>
        <taxon>Viruses</taxon>
        <taxon>Duplodnaviria</taxon>
        <taxon>Heunggongvirae</taxon>
        <taxon>Uroviricota</taxon>
        <taxon>Caudoviricetes</taxon>
        <taxon>Peduoviridae</taxon>
        <taxon>Maltschvirus</taxon>
        <taxon>Maltschvirus maltsch</taxon>
    </lineage>
</organism>
<name>A0A6J5L5D5_9CAUD</name>
<gene>
    <name evidence="1" type="ORF">UFOVP84_55</name>
</gene>